<proteinExistence type="predicted"/>
<gene>
    <name evidence="1" type="ORF">ICC18_26575</name>
</gene>
<dbReference type="Proteomes" id="UP000650466">
    <property type="component" value="Unassembled WGS sequence"/>
</dbReference>
<dbReference type="AlphaFoldDB" id="A0A926KU95"/>
<comment type="caution">
    <text evidence="1">The sequence shown here is derived from an EMBL/GenBank/DDBJ whole genome shotgun (WGS) entry which is preliminary data.</text>
</comment>
<accession>A0A926KU95</accession>
<evidence type="ECO:0000313" key="1">
    <source>
        <dbReference type="EMBL" id="MBD0383647.1"/>
    </source>
</evidence>
<protein>
    <submittedName>
        <fullName evidence="1">Uncharacterized protein</fullName>
    </submittedName>
</protein>
<name>A0A926KU95_9BACL</name>
<sequence length="71" mass="8544">MNFINKPANTYHLVIDGCKILRFAYDDVKDKPRMCEQMLQQFMGRYFEEITEKTAGMNYVEKEVLRFLQSR</sequence>
<dbReference type="EMBL" id="JACVVD010000012">
    <property type="protein sequence ID" value="MBD0383647.1"/>
    <property type="molecule type" value="Genomic_DNA"/>
</dbReference>
<organism evidence="1 2">
    <name type="scientific">Paenibacillus sedimenti</name>
    <dbReference type="NCBI Taxonomy" id="2770274"/>
    <lineage>
        <taxon>Bacteria</taxon>
        <taxon>Bacillati</taxon>
        <taxon>Bacillota</taxon>
        <taxon>Bacilli</taxon>
        <taxon>Bacillales</taxon>
        <taxon>Paenibacillaceae</taxon>
        <taxon>Paenibacillus</taxon>
    </lineage>
</organism>
<reference evidence="1" key="1">
    <citation type="submission" date="2020-09" db="EMBL/GenBank/DDBJ databases">
        <title>Draft Genome Sequence of Paenibacillus sp. WST5.</title>
        <authorList>
            <person name="Bao Z."/>
        </authorList>
    </citation>
    <scope>NUCLEOTIDE SEQUENCE</scope>
    <source>
        <strain evidence="1">WST5</strain>
    </source>
</reference>
<keyword evidence="2" id="KW-1185">Reference proteome</keyword>
<evidence type="ECO:0000313" key="2">
    <source>
        <dbReference type="Proteomes" id="UP000650466"/>
    </source>
</evidence>